<evidence type="ECO:0000256" key="2">
    <source>
        <dbReference type="SAM" id="Phobius"/>
    </source>
</evidence>
<evidence type="ECO:0000313" key="3">
    <source>
        <dbReference type="EMBL" id="GHJ33374.1"/>
    </source>
</evidence>
<name>A0ABQ3UCR8_STRHY</name>
<accession>A0ABQ3UCR8</accession>
<dbReference type="EMBL" id="BNEK01000005">
    <property type="protein sequence ID" value="GHJ33374.1"/>
    <property type="molecule type" value="Genomic_DNA"/>
</dbReference>
<reference evidence="3" key="1">
    <citation type="submission" date="2024-05" db="EMBL/GenBank/DDBJ databases">
        <title>Whole genome shotgun sequence of Streptomyces hygroscopicus NBRC 113678.</title>
        <authorList>
            <person name="Komaki H."/>
            <person name="Tamura T."/>
        </authorList>
    </citation>
    <scope>NUCLEOTIDE SEQUENCE</scope>
    <source>
        <strain evidence="3">N11-34</strain>
    </source>
</reference>
<keyword evidence="2" id="KW-1133">Transmembrane helix</keyword>
<keyword evidence="2" id="KW-0472">Membrane</keyword>
<feature type="transmembrane region" description="Helical" evidence="2">
    <location>
        <begin position="12"/>
        <end position="33"/>
    </location>
</feature>
<dbReference type="Proteomes" id="UP001054854">
    <property type="component" value="Unassembled WGS sequence"/>
</dbReference>
<comment type="caution">
    <text evidence="3">The sequence shown here is derived from an EMBL/GenBank/DDBJ whole genome shotgun (WGS) entry which is preliminary data.</text>
</comment>
<sequence length="89" mass="9479">MFVTAHRMIASLVSGIPHGVAFGVLFCFVGHAMTGGRRDVASRSQIAASRYGVVADAEVVEEAKKHAGQTRDAGEPSGFWRPSWGPCAY</sequence>
<evidence type="ECO:0000256" key="1">
    <source>
        <dbReference type="SAM" id="MobiDB-lite"/>
    </source>
</evidence>
<keyword evidence="2" id="KW-0812">Transmembrane</keyword>
<gene>
    <name evidence="3" type="ORF">TPA0910_78070</name>
</gene>
<organism evidence="3 4">
    <name type="scientific">Streptomyces hygroscopicus</name>
    <dbReference type="NCBI Taxonomy" id="1912"/>
    <lineage>
        <taxon>Bacteria</taxon>
        <taxon>Bacillati</taxon>
        <taxon>Actinomycetota</taxon>
        <taxon>Actinomycetes</taxon>
        <taxon>Kitasatosporales</taxon>
        <taxon>Streptomycetaceae</taxon>
        <taxon>Streptomyces</taxon>
        <taxon>Streptomyces violaceusniger group</taxon>
    </lineage>
</organism>
<evidence type="ECO:0000313" key="4">
    <source>
        <dbReference type="Proteomes" id="UP001054854"/>
    </source>
</evidence>
<feature type="region of interest" description="Disordered" evidence="1">
    <location>
        <begin position="65"/>
        <end position="89"/>
    </location>
</feature>
<keyword evidence="4" id="KW-1185">Reference proteome</keyword>
<proteinExistence type="predicted"/>
<protein>
    <submittedName>
        <fullName evidence="3">Uncharacterized protein</fullName>
    </submittedName>
</protein>